<dbReference type="InterPro" id="IPR033739">
    <property type="entry name" value="M10A_MMP"/>
</dbReference>
<dbReference type="PANTHER" id="PTHR10201:SF298">
    <property type="entry name" value="MATRIX METALLOPROTEINASE-28"/>
    <property type="match status" value="1"/>
</dbReference>
<feature type="region of interest" description="Disordered" evidence="16">
    <location>
        <begin position="554"/>
        <end position="683"/>
    </location>
</feature>
<dbReference type="FunCoup" id="A0A6P5LZY7">
    <property type="interactions" value="19"/>
</dbReference>
<dbReference type="InterPro" id="IPR018487">
    <property type="entry name" value="Hemopexin-like_repeat"/>
</dbReference>
<evidence type="ECO:0000256" key="4">
    <source>
        <dbReference type="ARBA" id="ARBA00022670"/>
    </source>
</evidence>
<feature type="compositionally biased region" description="Polar residues" evidence="16">
    <location>
        <begin position="814"/>
        <end position="838"/>
    </location>
</feature>
<dbReference type="InterPro" id="IPR002477">
    <property type="entry name" value="Peptidoglycan-bd-like"/>
</dbReference>
<dbReference type="GO" id="GO:0006508">
    <property type="term" value="P:proteolysis"/>
    <property type="evidence" value="ECO:0007669"/>
    <property type="project" value="UniProtKB-KW"/>
</dbReference>
<comment type="subcellular location">
    <subcellularLocation>
        <location evidence="1">Cytoplasm</location>
        <location evidence="1">Cytoskeleton</location>
    </subcellularLocation>
</comment>
<feature type="binding site" evidence="14">
    <location>
        <position position="241"/>
    </location>
    <ligand>
        <name>Zn(2+)</name>
        <dbReference type="ChEBI" id="CHEBI:29105"/>
        <label>2</label>
        <note>catalytic</note>
    </ligand>
</feature>
<dbReference type="InterPro" id="IPR021190">
    <property type="entry name" value="Pept_M10A"/>
</dbReference>
<dbReference type="GO" id="GO:0005856">
    <property type="term" value="C:cytoskeleton"/>
    <property type="evidence" value="ECO:0007669"/>
    <property type="project" value="UniProtKB-SubCell"/>
</dbReference>
<evidence type="ECO:0000259" key="18">
    <source>
        <dbReference type="PROSITE" id="PS51460"/>
    </source>
</evidence>
<dbReference type="InterPro" id="IPR036375">
    <property type="entry name" value="Hemopexin-like_dom_sf"/>
</dbReference>
<dbReference type="Pfam" id="PF00413">
    <property type="entry name" value="Peptidase_M10"/>
    <property type="match status" value="1"/>
</dbReference>
<dbReference type="InterPro" id="IPR036365">
    <property type="entry name" value="PGBD-like_sf"/>
</dbReference>
<evidence type="ECO:0000256" key="11">
    <source>
        <dbReference type="ARBA" id="ARBA00023212"/>
    </source>
</evidence>
<dbReference type="GO" id="GO:0005615">
    <property type="term" value="C:extracellular space"/>
    <property type="evidence" value="ECO:0007669"/>
    <property type="project" value="TreeGrafter"/>
</dbReference>
<evidence type="ECO:0000256" key="12">
    <source>
        <dbReference type="ARBA" id="ARBA00038441"/>
    </source>
</evidence>
<reference evidence="20" key="1">
    <citation type="submission" date="2025-08" db="UniProtKB">
        <authorList>
            <consortium name="RefSeq"/>
        </authorList>
    </citation>
    <scope>IDENTIFICATION</scope>
    <source>
        <tissue evidence="20">Spleen</tissue>
    </source>
</reference>
<evidence type="ECO:0000256" key="9">
    <source>
        <dbReference type="ARBA" id="ARBA00023049"/>
    </source>
</evidence>
<feature type="binding site" evidence="14">
    <location>
        <position position="197"/>
    </location>
    <ligand>
        <name>Ca(2+)</name>
        <dbReference type="ChEBI" id="CHEBI:29108"/>
        <label>3</label>
    </ligand>
</feature>
<dbReference type="GO" id="GO:0030574">
    <property type="term" value="P:collagen catabolic process"/>
    <property type="evidence" value="ECO:0007669"/>
    <property type="project" value="TreeGrafter"/>
</dbReference>
<dbReference type="Gene3D" id="3.40.390.10">
    <property type="entry name" value="Collagenase (Catalytic Domain)"/>
    <property type="match status" value="1"/>
</dbReference>
<feature type="region of interest" description="Disordered" evidence="16">
    <location>
        <begin position="960"/>
        <end position="1144"/>
    </location>
</feature>
<feature type="binding site" evidence="14">
    <location>
        <position position="247"/>
    </location>
    <ligand>
        <name>Zn(2+)</name>
        <dbReference type="ChEBI" id="CHEBI:29105"/>
        <label>2</label>
        <note>catalytic</note>
    </ligand>
</feature>
<dbReference type="CTD" id="79148"/>
<feature type="binding site" evidence="14">
    <location>
        <position position="326"/>
    </location>
    <ligand>
        <name>Ca(2+)</name>
        <dbReference type="ChEBI" id="CHEBI:29108"/>
        <label>4</label>
    </ligand>
</feature>
<proteinExistence type="inferred from homology"/>
<feature type="compositionally biased region" description="Polar residues" evidence="16">
    <location>
        <begin position="775"/>
        <end position="789"/>
    </location>
</feature>
<comment type="cofactor">
    <cofactor evidence="14">
        <name>Zn(2+)</name>
        <dbReference type="ChEBI" id="CHEBI:29105"/>
    </cofactor>
    <text evidence="14">Binds 2 Zn(2+) ions per subunit.</text>
</comment>
<feature type="compositionally biased region" description="Low complexity" evidence="16">
    <location>
        <begin position="1113"/>
        <end position="1125"/>
    </location>
</feature>
<comment type="similarity">
    <text evidence="2">Belongs to the peptidase M10A family.</text>
</comment>
<organism evidence="19 20">
    <name type="scientific">Phascolarctos cinereus</name>
    <name type="common">Koala</name>
    <dbReference type="NCBI Taxonomy" id="38626"/>
    <lineage>
        <taxon>Eukaryota</taxon>
        <taxon>Metazoa</taxon>
        <taxon>Chordata</taxon>
        <taxon>Craniata</taxon>
        <taxon>Vertebrata</taxon>
        <taxon>Euteleostomi</taxon>
        <taxon>Mammalia</taxon>
        <taxon>Metatheria</taxon>
        <taxon>Diprotodontia</taxon>
        <taxon>Phascolarctidae</taxon>
        <taxon>Phascolarctos</taxon>
    </lineage>
</organism>
<dbReference type="GeneID" id="110221357"/>
<dbReference type="PANTHER" id="PTHR10201">
    <property type="entry name" value="MATRIX METALLOPROTEINASE"/>
    <property type="match status" value="1"/>
</dbReference>
<dbReference type="FunFam" id="3.40.390.10:FF:000021">
    <property type="entry name" value="Matrix metallopeptidase 28"/>
    <property type="match status" value="1"/>
</dbReference>
<dbReference type="SUPFAM" id="SSF47576">
    <property type="entry name" value="Calponin-homology domain, CH-domain"/>
    <property type="match status" value="1"/>
</dbReference>
<evidence type="ECO:0000256" key="15">
    <source>
        <dbReference type="PROSITE-ProRule" id="PRU01011"/>
    </source>
</evidence>
<evidence type="ECO:0000313" key="19">
    <source>
        <dbReference type="Proteomes" id="UP000515140"/>
    </source>
</evidence>
<keyword evidence="10" id="KW-0865">Zymogen</keyword>
<feature type="binding site" evidence="14">
    <location>
        <position position="196"/>
    </location>
    <ligand>
        <name>Ca(2+)</name>
        <dbReference type="ChEBI" id="CHEBI:29108"/>
        <label>3</label>
    </ligand>
</feature>
<evidence type="ECO:0000256" key="13">
    <source>
        <dbReference type="PIRSR" id="PIRSR621190-1"/>
    </source>
</evidence>
<feature type="binding site" evidence="14">
    <location>
        <position position="216"/>
    </location>
    <ligand>
        <name>Ca(2+)</name>
        <dbReference type="ChEBI" id="CHEBI:29108"/>
        <label>3</label>
    </ligand>
</feature>
<keyword evidence="4" id="KW-0645">Protease</keyword>
<dbReference type="Gene3D" id="3.30.920.20">
    <property type="entry name" value="Gas2-like domain"/>
    <property type="match status" value="1"/>
</dbReference>
<keyword evidence="8 14" id="KW-0106">Calcium</keyword>
<dbReference type="InterPro" id="IPR036534">
    <property type="entry name" value="GAR_dom_sf"/>
</dbReference>
<gene>
    <name evidence="20" type="primary">MMP28</name>
</gene>
<feature type="binding site" evidence="14">
    <location>
        <position position="328"/>
    </location>
    <ligand>
        <name>Ca(2+)</name>
        <dbReference type="ChEBI" id="CHEBI:29108"/>
        <label>5</label>
    </ligand>
</feature>
<protein>
    <submittedName>
        <fullName evidence="20">Matrix metalloproteinase-28 isoform X1</fullName>
    </submittedName>
</protein>
<feature type="chain" id="PRO_5027565369" evidence="17">
    <location>
        <begin position="22"/>
        <end position="1144"/>
    </location>
</feature>
<dbReference type="GO" id="GO:0031012">
    <property type="term" value="C:extracellular matrix"/>
    <property type="evidence" value="ECO:0007669"/>
    <property type="project" value="InterPro"/>
</dbReference>
<evidence type="ECO:0000256" key="7">
    <source>
        <dbReference type="ARBA" id="ARBA00022833"/>
    </source>
</evidence>
<dbReference type="InterPro" id="IPR036872">
    <property type="entry name" value="CH_dom_sf"/>
</dbReference>
<keyword evidence="6" id="KW-0378">Hydrolase</keyword>
<keyword evidence="11" id="KW-0206">Cytoskeleton</keyword>
<keyword evidence="9 20" id="KW-0482">Metalloprotease</keyword>
<dbReference type="SUPFAM" id="SSF55486">
    <property type="entry name" value="Metalloproteases ('zincins'), catalytic domain"/>
    <property type="match status" value="1"/>
</dbReference>
<dbReference type="AlphaFoldDB" id="A0A6P5LZY7"/>
<evidence type="ECO:0000256" key="2">
    <source>
        <dbReference type="ARBA" id="ARBA00010370"/>
    </source>
</evidence>
<dbReference type="KEGG" id="pcw:110221357"/>
<name>A0A6P5LZY7_PHACI</name>
<feature type="binding site" evidence="14">
    <location>
        <position position="189"/>
    </location>
    <ligand>
        <name>Zn(2+)</name>
        <dbReference type="ChEBI" id="CHEBI:29105"/>
        <label>1</label>
    </ligand>
</feature>
<feature type="active site" evidence="13">
    <location>
        <position position="238"/>
    </location>
</feature>
<keyword evidence="19" id="KW-1185">Reference proteome</keyword>
<dbReference type="GO" id="GO:0030198">
    <property type="term" value="P:extracellular matrix organization"/>
    <property type="evidence" value="ECO:0007669"/>
    <property type="project" value="TreeGrafter"/>
</dbReference>
<evidence type="ECO:0000256" key="10">
    <source>
        <dbReference type="ARBA" id="ARBA00023145"/>
    </source>
</evidence>
<dbReference type="Pfam" id="PF01471">
    <property type="entry name" value="PG_binding_1"/>
    <property type="match status" value="1"/>
</dbReference>
<dbReference type="InterPro" id="IPR006026">
    <property type="entry name" value="Peptidase_Metallo"/>
</dbReference>
<feature type="binding site" evidence="14">
    <location>
        <position position="204"/>
    </location>
    <ligand>
        <name>Zn(2+)</name>
        <dbReference type="ChEBI" id="CHEBI:29105"/>
        <label>1</label>
    </ligand>
</feature>
<dbReference type="InterPro" id="IPR001818">
    <property type="entry name" value="Pept_M10_metallopeptidase"/>
</dbReference>
<keyword evidence="5 14" id="KW-0479">Metal-binding</keyword>
<keyword evidence="3" id="KW-0963">Cytoplasm</keyword>
<dbReference type="SMART" id="SM00243">
    <property type="entry name" value="GAS2"/>
    <property type="match status" value="1"/>
</dbReference>
<feature type="repeat" description="Hemopexin" evidence="15">
    <location>
        <begin position="318"/>
        <end position="366"/>
    </location>
</feature>
<evidence type="ECO:0000313" key="20">
    <source>
        <dbReference type="RefSeq" id="XP_020861566.1"/>
    </source>
</evidence>
<feature type="binding site" evidence="14">
    <location>
        <position position="214"/>
    </location>
    <ligand>
        <name>Zn(2+)</name>
        <dbReference type="ChEBI" id="CHEBI:29105"/>
        <label>1</label>
    </ligand>
</feature>
<feature type="binding site" evidence="14">
    <location>
        <position position="187"/>
    </location>
    <ligand>
        <name>Zn(2+)</name>
        <dbReference type="ChEBI" id="CHEBI:29105"/>
        <label>1</label>
    </ligand>
</feature>
<dbReference type="GO" id="GO:0008017">
    <property type="term" value="F:microtubule binding"/>
    <property type="evidence" value="ECO:0007669"/>
    <property type="project" value="InterPro"/>
</dbReference>
<dbReference type="RefSeq" id="XP_020861566.1">
    <property type="nucleotide sequence ID" value="XM_021005907.1"/>
</dbReference>
<evidence type="ECO:0000256" key="8">
    <source>
        <dbReference type="ARBA" id="ARBA00022837"/>
    </source>
</evidence>
<keyword evidence="7 14" id="KW-0862">Zinc</keyword>
<dbReference type="InParanoid" id="A0A6P5LZY7"/>
<dbReference type="SUPFAM" id="SSF143575">
    <property type="entry name" value="GAS2 domain-like"/>
    <property type="match status" value="1"/>
</dbReference>
<feature type="compositionally biased region" description="Basic and acidic residues" evidence="16">
    <location>
        <begin position="966"/>
        <end position="979"/>
    </location>
</feature>
<evidence type="ECO:0000256" key="16">
    <source>
        <dbReference type="SAM" id="MobiDB-lite"/>
    </source>
</evidence>
<dbReference type="GO" id="GO:0008270">
    <property type="term" value="F:zinc ion binding"/>
    <property type="evidence" value="ECO:0007669"/>
    <property type="project" value="InterPro"/>
</dbReference>
<feature type="binding site" evidence="14">
    <location>
        <position position="219"/>
    </location>
    <ligand>
        <name>Ca(2+)</name>
        <dbReference type="ChEBI" id="CHEBI:29108"/>
        <label>3</label>
    </ligand>
</feature>
<feature type="binding site" evidence="14">
    <location>
        <position position="177"/>
    </location>
    <ligand>
        <name>Ca(2+)</name>
        <dbReference type="ChEBI" id="CHEBI:29108"/>
        <label>2</label>
    </ligand>
</feature>
<evidence type="ECO:0000256" key="17">
    <source>
        <dbReference type="SAM" id="SignalP"/>
    </source>
</evidence>
<dbReference type="SUPFAM" id="SSF50923">
    <property type="entry name" value="Hemopexin-like domain"/>
    <property type="match status" value="1"/>
</dbReference>
<dbReference type="CDD" id="cd04278">
    <property type="entry name" value="ZnMc_MMP"/>
    <property type="match status" value="1"/>
</dbReference>
<keyword evidence="17" id="KW-0732">Signal</keyword>
<feature type="compositionally biased region" description="Polar residues" evidence="16">
    <location>
        <begin position="558"/>
        <end position="574"/>
    </location>
</feature>
<dbReference type="FunFam" id="3.30.920.20:FF:000004">
    <property type="entry name" value="GAS2-like protein 1 isoform X1"/>
    <property type="match status" value="1"/>
</dbReference>
<feature type="compositionally biased region" description="Basic residues" evidence="16">
    <location>
        <begin position="1052"/>
        <end position="1063"/>
    </location>
</feature>
<comment type="similarity">
    <text evidence="12">Belongs to the GAS2 family.</text>
</comment>
<dbReference type="SUPFAM" id="SSF47090">
    <property type="entry name" value="PGBD-like"/>
    <property type="match status" value="1"/>
</dbReference>
<dbReference type="SMART" id="SM00235">
    <property type="entry name" value="ZnMc"/>
    <property type="match status" value="1"/>
</dbReference>
<accession>A0A6P5LZY7</accession>
<evidence type="ECO:0000256" key="1">
    <source>
        <dbReference type="ARBA" id="ARBA00004245"/>
    </source>
</evidence>
<evidence type="ECO:0000256" key="5">
    <source>
        <dbReference type="ARBA" id="ARBA00022723"/>
    </source>
</evidence>
<dbReference type="SMART" id="SM00120">
    <property type="entry name" value="HX"/>
    <property type="match status" value="1"/>
</dbReference>
<feature type="binding site" evidence="14">
    <location>
        <position position="237"/>
    </location>
    <ligand>
        <name>Zn(2+)</name>
        <dbReference type="ChEBI" id="CHEBI:29105"/>
        <label>2</label>
        <note>catalytic</note>
    </ligand>
</feature>
<dbReference type="InterPro" id="IPR024079">
    <property type="entry name" value="MetalloPept_cat_dom_sf"/>
</dbReference>
<feature type="signal peptide" evidence="17">
    <location>
        <begin position="1"/>
        <end position="21"/>
    </location>
</feature>
<dbReference type="InterPro" id="IPR018486">
    <property type="entry name" value="Hemopexin_CS"/>
</dbReference>
<dbReference type="PROSITE" id="PS00024">
    <property type="entry name" value="HEMOPEXIN"/>
    <property type="match status" value="1"/>
</dbReference>
<feature type="compositionally biased region" description="Pro residues" evidence="16">
    <location>
        <begin position="593"/>
        <end position="602"/>
    </location>
</feature>
<dbReference type="PRINTS" id="PR00138">
    <property type="entry name" value="MATRIXIN"/>
</dbReference>
<feature type="binding site" evidence="14">
    <location>
        <position position="373"/>
    </location>
    <ligand>
        <name>Ca(2+)</name>
        <dbReference type="ChEBI" id="CHEBI:29108"/>
        <label>5</label>
    </ligand>
</feature>
<sequence>MALSFRIQLQVLLLLAGPGVGAPPKAGGRRRQAEVFLEKYGYLREHAPEASSSPQLTDAIREFQWVSHLPVSGLLDTATMHQMTLPRCGVDDTESHSAWEERLGSLFAGRRAKMRLKKRFVQQRGKWYKRHLSYRLVNWPEYLPEPAVRRAVHAAFQVWSNVSSLEFWEAPTSVPADIRLTFFQGDHNDGLSNAFDGPGGALAHAFLPRRGEAHFDQDERWSFKSRRGRNLFVVLAHEIGHTLGLGHSPAPRALMAPYYKRLGRDSVLNWDDVLAIQNLYGQPLGGSVTEQLPGKLFTNFEDWDPPRTWDRTSGVRGPYYCHSFFDTITADKDHRVYIFKGSNFWEVGADGNASKPQLLQEKWPGLPPNIEAAVVSQDDGDFYFFKEVLMFETEDLVRRKNEKHVVLCLLELGRRAWRFGVAAPTLVHLEEEIEEELRQELALPPPDPPPPAPPARQACHFKNLDQMVQNLVSHCTCPVQFSMIKVSEGKYQVGDSNTLIFVRILRNHVMVRVGGGWDTLGHYLDKHDPCRCTSLSHKMGSPQKPQIPPVQHEVRVQGGSTQLQPILTISRSQSPLPPVDWKTYTPSGHKPRPPTSCSPRPPNRWGAGEGSPGETAAPQRSRERSVTPSHWLSPAGDISPKSQSSLTRTGRDLQQVPLGQWKGRCSPEAPRGRTPTHWSPGEMGARESFVTDPTLQKVSAPEVAPKESLGRVLSTLPGSSNLSKPFTLKQSLLGIGKPSQDQAQRVIASQLKDPGVVRSSSPIKGVNKIPICSASSHPLTLGRSPSESGNGIPAPTTETGGDPTSIRVGAGGRNTPQPRNGSQSLEVRSRGQDQTLGTVTEAGRDHPPRYQHGRQTFTTLLIDKAKEQALYQSPEDEILTNTKVLEARGDRPGVIPGPTEPPAMHIPRSGVYVPHPGARWPVPGALYDNVIQELAVEPPALLKVDMGGWGMSIMHTPELDPAQSKWDSEGKRSLEENRMGRKAGAGVRGAKVKRAPAPGEQGGQSRTPVPEANGNEVPQPILTSDLEKSKVPTGKGRRMLKKPERIPSIYKLKLRPKIRPRRDHHPEKQPSRIPTPLAYHQRRARVPPTTPRLRGQVGSAGDGGSADEEEISPSEISSALSTESLGSQPAGPSWLPQDDEESWV</sequence>
<evidence type="ECO:0000256" key="14">
    <source>
        <dbReference type="PIRSR" id="PIRSR621190-2"/>
    </source>
</evidence>
<feature type="binding site" description="in inhibited form" evidence="14">
    <location>
        <position position="88"/>
    </location>
    <ligand>
        <name>Zn(2+)</name>
        <dbReference type="ChEBI" id="CHEBI:29105"/>
        <label>2</label>
        <note>catalytic</note>
    </ligand>
</feature>
<dbReference type="InterPro" id="IPR003108">
    <property type="entry name" value="GAR_dom"/>
</dbReference>
<feature type="domain" description="GAR" evidence="18">
    <location>
        <begin position="459"/>
        <end position="531"/>
    </location>
</feature>
<dbReference type="PROSITE" id="PS51460">
    <property type="entry name" value="GAR"/>
    <property type="match status" value="1"/>
</dbReference>
<feature type="binding site" evidence="14">
    <location>
        <position position="219"/>
    </location>
    <ligand>
        <name>Ca(2+)</name>
        <dbReference type="ChEBI" id="CHEBI:29108"/>
        <label>1</label>
    </ligand>
</feature>
<comment type="cofactor">
    <cofactor evidence="14">
        <name>Ca(2+)</name>
        <dbReference type="ChEBI" id="CHEBI:29108"/>
    </cofactor>
    <text evidence="14">Can bind about 5 Ca(2+) ions per subunit.</text>
</comment>
<evidence type="ECO:0000256" key="6">
    <source>
        <dbReference type="ARBA" id="ARBA00022801"/>
    </source>
</evidence>
<feature type="binding site" evidence="14">
    <location>
        <position position="255"/>
    </location>
    <ligand>
        <name>Zn(2+)</name>
        <dbReference type="ChEBI" id="CHEBI:29105"/>
        <label>2</label>
        <note>catalytic</note>
    </ligand>
</feature>
<dbReference type="PROSITE" id="PS51642">
    <property type="entry name" value="HEMOPEXIN_2"/>
    <property type="match status" value="1"/>
</dbReference>
<dbReference type="Pfam" id="PF02187">
    <property type="entry name" value="GAS2"/>
    <property type="match status" value="1"/>
</dbReference>
<dbReference type="GO" id="GO:0004222">
    <property type="term" value="F:metalloendopeptidase activity"/>
    <property type="evidence" value="ECO:0007669"/>
    <property type="project" value="InterPro"/>
</dbReference>
<feature type="region of interest" description="Disordered" evidence="16">
    <location>
        <begin position="775"/>
        <end position="851"/>
    </location>
</feature>
<evidence type="ECO:0000256" key="3">
    <source>
        <dbReference type="ARBA" id="ARBA00022490"/>
    </source>
</evidence>
<dbReference type="Gene3D" id="2.110.10.10">
    <property type="entry name" value="Hemopexin-like domain"/>
    <property type="match status" value="1"/>
</dbReference>
<dbReference type="Proteomes" id="UP000515140">
    <property type="component" value="Unplaced"/>
</dbReference>